<dbReference type="AlphaFoldDB" id="A0A3E4R8E3"/>
<dbReference type="Gene3D" id="3.40.1170.10">
    <property type="entry name" value="DNA repair protein MutS, domain I"/>
    <property type="match status" value="1"/>
</dbReference>
<gene>
    <name evidence="3" type="ORF">DXC80_03815</name>
</gene>
<dbReference type="InterPro" id="IPR007695">
    <property type="entry name" value="DNA_mismatch_repair_MutS-lik_N"/>
</dbReference>
<feature type="domain" description="DNA mismatch repair protein MutS-like N-terminal" evidence="2">
    <location>
        <begin position="347"/>
        <end position="440"/>
    </location>
</feature>
<feature type="region of interest" description="Disordered" evidence="1">
    <location>
        <begin position="305"/>
        <end position="333"/>
    </location>
</feature>
<dbReference type="GO" id="GO:0005524">
    <property type="term" value="F:ATP binding"/>
    <property type="evidence" value="ECO:0007669"/>
    <property type="project" value="InterPro"/>
</dbReference>
<evidence type="ECO:0000256" key="1">
    <source>
        <dbReference type="SAM" id="MobiDB-lite"/>
    </source>
</evidence>
<dbReference type="Pfam" id="PF01624">
    <property type="entry name" value="MutS_I"/>
    <property type="match status" value="1"/>
</dbReference>
<organism evidence="3 4">
    <name type="scientific">Bacteroides uniformis</name>
    <dbReference type="NCBI Taxonomy" id="820"/>
    <lineage>
        <taxon>Bacteria</taxon>
        <taxon>Pseudomonadati</taxon>
        <taxon>Bacteroidota</taxon>
        <taxon>Bacteroidia</taxon>
        <taxon>Bacteroidales</taxon>
        <taxon>Bacteroidaceae</taxon>
        <taxon>Bacteroides</taxon>
    </lineage>
</organism>
<comment type="caution">
    <text evidence="3">The sequence shown here is derived from an EMBL/GenBank/DDBJ whole genome shotgun (WGS) entry which is preliminary data.</text>
</comment>
<dbReference type="GO" id="GO:0006298">
    <property type="term" value="P:mismatch repair"/>
    <property type="evidence" value="ECO:0007669"/>
    <property type="project" value="InterPro"/>
</dbReference>
<dbReference type="InterPro" id="IPR016151">
    <property type="entry name" value="DNA_mismatch_repair_MutS_N"/>
</dbReference>
<accession>A0A3E4R8E3</accession>
<dbReference type="Proteomes" id="UP000260795">
    <property type="component" value="Unassembled WGS sequence"/>
</dbReference>
<dbReference type="GO" id="GO:0030983">
    <property type="term" value="F:mismatched DNA binding"/>
    <property type="evidence" value="ECO:0007669"/>
    <property type="project" value="InterPro"/>
</dbReference>
<protein>
    <recommendedName>
        <fullName evidence="2">DNA mismatch repair protein MutS-like N-terminal domain-containing protein</fullName>
    </recommendedName>
</protein>
<dbReference type="SUPFAM" id="SSF55271">
    <property type="entry name" value="DNA repair protein MutS, domain I"/>
    <property type="match status" value="1"/>
</dbReference>
<sequence length="475" mass="54377">MPLATPSTTRRKIRCAFSSYGDYVQETARLVAKATGVPERLGREGFFDPNKDKTLSEKAQVKEQLTVELASAVKMLDYGLPAKIHDDTVRIVPDAVKYLKEDPSFAEELFRDVNRTVGMIKKAENGEKIKLLEKPEQDLHKKWDRQFPMDNVPQQFKGIVMVKDDDAKWTLTAKAEGEPRFAVHPTYEDVSLFFDVIKNDRDTEHVEAFRTQIAQKYYKELAKDPAKAVDLFKSNVPQETLDLITKVNAFKSKDEKLFLVATIGEERMKPKVISADNWQRMWLADDMRDYKVHLAAKLYAEELHEKQEEQKNMNSPEQKEKERQKEQVKEETTKQEAKAVAAVALSPMVKQFLDLKKKHPDALLLFRCGDFYETYMKDAQTASKVLGITLTKSSKAQDPEGKPLEMAGFPYHALDNYLPKLIRAGHRVAICDQLEAPRRSAQQSETADNGQKEAQKAEKQVKNETEEHRSSGMHR</sequence>
<evidence type="ECO:0000259" key="2">
    <source>
        <dbReference type="Pfam" id="PF01624"/>
    </source>
</evidence>
<evidence type="ECO:0000313" key="3">
    <source>
        <dbReference type="EMBL" id="RGL16305.1"/>
    </source>
</evidence>
<name>A0A3E4R8E3_BACUN</name>
<dbReference type="EMBL" id="QSRK01000004">
    <property type="protein sequence ID" value="RGL16305.1"/>
    <property type="molecule type" value="Genomic_DNA"/>
</dbReference>
<reference evidence="3 4" key="1">
    <citation type="submission" date="2018-08" db="EMBL/GenBank/DDBJ databases">
        <title>A genome reference for cultivated species of the human gut microbiota.</title>
        <authorList>
            <person name="Zou Y."/>
            <person name="Xue W."/>
            <person name="Luo G."/>
        </authorList>
    </citation>
    <scope>NUCLEOTIDE SEQUENCE [LARGE SCALE GENOMIC DNA]</scope>
    <source>
        <strain evidence="3 4">TF08-13</strain>
    </source>
</reference>
<feature type="region of interest" description="Disordered" evidence="1">
    <location>
        <begin position="437"/>
        <end position="475"/>
    </location>
</feature>
<feature type="compositionally biased region" description="Polar residues" evidence="1">
    <location>
        <begin position="440"/>
        <end position="449"/>
    </location>
</feature>
<proteinExistence type="predicted"/>
<evidence type="ECO:0000313" key="4">
    <source>
        <dbReference type="Proteomes" id="UP000260795"/>
    </source>
</evidence>
<feature type="compositionally biased region" description="Basic and acidic residues" evidence="1">
    <location>
        <begin position="450"/>
        <end position="475"/>
    </location>
</feature>